<dbReference type="EnsemblBacteria" id="ABY33903">
    <property type="protein sequence ID" value="ABY33903"/>
    <property type="gene ID" value="Caur_0663"/>
</dbReference>
<dbReference type="GO" id="GO:0008270">
    <property type="term" value="F:zinc ion binding"/>
    <property type="evidence" value="ECO:0007669"/>
    <property type="project" value="InterPro"/>
</dbReference>
<dbReference type="InterPro" id="IPR027268">
    <property type="entry name" value="Peptidase_M4/M1_CTD_sf"/>
</dbReference>
<feature type="binding site" evidence="2">
    <location>
        <position position="492"/>
    </location>
    <ligand>
        <name>Zn(2+)</name>
        <dbReference type="ChEBI" id="CHEBI:29105"/>
        <note>catalytic</note>
    </ligand>
</feature>
<organism evidence="5 6">
    <name type="scientific">Chloroflexus aurantiacus (strain ATCC 29366 / DSM 635 / J-10-fl)</name>
    <dbReference type="NCBI Taxonomy" id="324602"/>
    <lineage>
        <taxon>Bacteria</taxon>
        <taxon>Bacillati</taxon>
        <taxon>Chloroflexota</taxon>
        <taxon>Chloroflexia</taxon>
        <taxon>Chloroflexales</taxon>
        <taxon>Chloroflexineae</taxon>
        <taxon>Chloroflexaceae</taxon>
        <taxon>Chloroflexus</taxon>
    </lineage>
</organism>
<evidence type="ECO:0000313" key="6">
    <source>
        <dbReference type="Proteomes" id="UP000002008"/>
    </source>
</evidence>
<evidence type="ECO:0000256" key="1">
    <source>
        <dbReference type="PIRSR" id="PIRSR634015-1"/>
    </source>
</evidence>
<feature type="binding site" evidence="2">
    <location>
        <position position="469"/>
    </location>
    <ligand>
        <name>Zn(2+)</name>
        <dbReference type="ChEBI" id="CHEBI:29105"/>
        <note>catalytic</note>
    </ligand>
</feature>
<keyword evidence="3" id="KW-0472">Membrane</keyword>
<comment type="cofactor">
    <cofactor evidence="2">
        <name>Zn(2+)</name>
        <dbReference type="ChEBI" id="CHEBI:29105"/>
    </cofactor>
    <text evidence="2">Binds 1 zinc ion per subunit.</text>
</comment>
<dbReference type="SUPFAM" id="SSF55486">
    <property type="entry name" value="Metalloproteases ('zincins'), catalytic domain"/>
    <property type="match status" value="1"/>
</dbReference>
<dbReference type="GO" id="GO:0008237">
    <property type="term" value="F:metallopeptidase activity"/>
    <property type="evidence" value="ECO:0007669"/>
    <property type="project" value="InterPro"/>
</dbReference>
<gene>
    <name evidence="5" type="ordered locus">Caur_0663</name>
</gene>
<keyword evidence="3" id="KW-0812">Transmembrane</keyword>
<dbReference type="AlphaFoldDB" id="A9WFG5"/>
<dbReference type="InterPro" id="IPR034015">
    <property type="entry name" value="M1_LTA4H"/>
</dbReference>
<dbReference type="KEGG" id="cau:Caur_0663"/>
<dbReference type="InterPro" id="IPR014782">
    <property type="entry name" value="Peptidase_M1_dom"/>
</dbReference>
<dbReference type="eggNOG" id="COG0308">
    <property type="taxonomic scope" value="Bacteria"/>
</dbReference>
<dbReference type="PANTHER" id="PTHR45726">
    <property type="entry name" value="LEUKOTRIENE A-4 HYDROLASE"/>
    <property type="match status" value="1"/>
</dbReference>
<dbReference type="PANTHER" id="PTHR45726:SF3">
    <property type="entry name" value="LEUKOTRIENE A-4 HYDROLASE"/>
    <property type="match status" value="1"/>
</dbReference>
<dbReference type="SUPFAM" id="SSF63737">
    <property type="entry name" value="Leukotriene A4 hydrolase N-terminal domain"/>
    <property type="match status" value="1"/>
</dbReference>
<keyword evidence="5" id="KW-0031">Aminopeptidase</keyword>
<dbReference type="HOGENOM" id="CLU_015077_1_0_0"/>
<keyword evidence="2" id="KW-0862">Zinc</keyword>
<keyword evidence="3" id="KW-1133">Transmembrane helix</keyword>
<dbReference type="CDD" id="cd09604">
    <property type="entry name" value="M1_APN_like"/>
    <property type="match status" value="1"/>
</dbReference>
<dbReference type="PATRIC" id="fig|324602.8.peg.758"/>
<accession>A9WFG5</accession>
<protein>
    <submittedName>
        <fullName evidence="5">Peptidase M1 membrane alanine aminopeptidase</fullName>
    </submittedName>
</protein>
<evidence type="ECO:0000259" key="4">
    <source>
        <dbReference type="Pfam" id="PF01433"/>
    </source>
</evidence>
<feature type="active site" description="Proton donor" evidence="1">
    <location>
        <position position="552"/>
    </location>
</feature>
<feature type="active site" description="Proton acceptor" evidence="1">
    <location>
        <position position="470"/>
    </location>
</feature>
<feature type="binding site" evidence="2">
    <location>
        <position position="473"/>
    </location>
    <ligand>
        <name>Zn(2+)</name>
        <dbReference type="ChEBI" id="CHEBI:29105"/>
        <note>catalytic</note>
    </ligand>
</feature>
<keyword evidence="6" id="KW-1185">Reference proteome</keyword>
<evidence type="ECO:0000256" key="2">
    <source>
        <dbReference type="PIRSR" id="PIRSR634015-3"/>
    </source>
</evidence>
<dbReference type="GO" id="GO:0004177">
    <property type="term" value="F:aminopeptidase activity"/>
    <property type="evidence" value="ECO:0007669"/>
    <property type="project" value="UniProtKB-KW"/>
</dbReference>
<feature type="domain" description="Peptidase M1 membrane alanine aminopeptidase" evidence="4">
    <location>
        <begin position="408"/>
        <end position="611"/>
    </location>
</feature>
<reference evidence="6" key="1">
    <citation type="journal article" date="2011" name="BMC Genomics">
        <title>Complete genome sequence of the filamentous anoxygenic phototrophic bacterium Chloroflexus aurantiacus.</title>
        <authorList>
            <person name="Tang K.H."/>
            <person name="Barry K."/>
            <person name="Chertkov O."/>
            <person name="Dalin E."/>
            <person name="Han C.S."/>
            <person name="Hauser L.J."/>
            <person name="Honchak B.M."/>
            <person name="Karbach L.E."/>
            <person name="Land M.L."/>
            <person name="Lapidus A."/>
            <person name="Larimer F.W."/>
            <person name="Mikhailova N."/>
            <person name="Pitluck S."/>
            <person name="Pierson B.K."/>
            <person name="Blankenship R.E."/>
        </authorList>
    </citation>
    <scope>NUCLEOTIDE SEQUENCE [LARGE SCALE GENOMIC DNA]</scope>
    <source>
        <strain evidence="6">ATCC 29366 / DSM 635 / J-10-fl</strain>
    </source>
</reference>
<feature type="transmembrane region" description="Helical" evidence="3">
    <location>
        <begin position="114"/>
        <end position="138"/>
    </location>
</feature>
<evidence type="ECO:0000256" key="3">
    <source>
        <dbReference type="SAM" id="Phobius"/>
    </source>
</evidence>
<dbReference type="EMBL" id="CP000909">
    <property type="protein sequence ID" value="ABY33903.1"/>
    <property type="molecule type" value="Genomic_DNA"/>
</dbReference>
<name>A9WFG5_CHLAA</name>
<dbReference type="Gene3D" id="1.10.390.10">
    <property type="entry name" value="Neutral Protease Domain 2"/>
    <property type="match status" value="1"/>
</dbReference>
<dbReference type="Pfam" id="PF01433">
    <property type="entry name" value="Peptidase_M1"/>
    <property type="match status" value="1"/>
</dbReference>
<dbReference type="Gene3D" id="2.60.40.1730">
    <property type="entry name" value="tricorn interacting facor f3 domain"/>
    <property type="match status" value="1"/>
</dbReference>
<sequence length="621" mass="68867">MWHAITIQPAKTNSGRQQTILLSSAHGGEKRSAGTRTFTFKDSTGVDGWYRVSQCAVVHPCRGRKPAVRYGSLSRTGSGLQYLARCGYGVLLRVGSAPAAHAPRLWRFTIPARLWYDAFMIRLLLLIIIAFGSVTPFFPGAVFRDDPPAATTIVDPFITAQTAAMRAEHAADLTDADWDRYTLTVQLDPTGPRLSGAVSVRLTNRSEVDFDTIWFHLYPNHPDFGGRLDVTSAQIDGVPVPSRTLHGDTLIGLRAPQPLPPGQSATVTMTFTARTPRNASQRIFGAYNLEAGVWSIASFYPLLARYIPGMGWDTRPIVSRGDFTVSATALYDVTVDAPADWHLVSSGSRIEHRTTDHNRQVARFVSGPMREFYLAALQGLMPISTEIDGIRVISYVQPNDQTAGKQSLTIATTALQVFNQRFGAYPYNEFEVIQAALTQFYGMEYPGVVLIEQDLYRRNDRLLETTIAHEISHQWWYGLIGNDAQGEAWLDEGLASYSQILYYEMIDNPAQATAELEAFRASYRRLRERGGDAPLATPPAALNNGRYVPIAYAKGALFFHALRQRIGEAAFNDFLQQYVATYRWREIAGPDLIRIAGQACGCDLDDLFTDWVLTATAVPIP</sequence>
<keyword evidence="2" id="KW-0479">Metal-binding</keyword>
<dbReference type="InParanoid" id="A9WFG5"/>
<dbReference type="STRING" id="324602.Caur_0663"/>
<keyword evidence="5" id="KW-0645">Protease</keyword>
<evidence type="ECO:0000313" key="5">
    <source>
        <dbReference type="EMBL" id="ABY33903.1"/>
    </source>
</evidence>
<dbReference type="InterPro" id="IPR042097">
    <property type="entry name" value="Aminopeptidase_N-like_N_sf"/>
</dbReference>
<proteinExistence type="predicted"/>
<keyword evidence="5" id="KW-0378">Hydrolase</keyword>
<dbReference type="Proteomes" id="UP000002008">
    <property type="component" value="Chromosome"/>
</dbReference>